<keyword evidence="6" id="KW-1185">Reference proteome</keyword>
<dbReference type="SUPFAM" id="SSF53822">
    <property type="entry name" value="Periplasmic binding protein-like I"/>
    <property type="match status" value="1"/>
</dbReference>
<dbReference type="InterPro" id="IPR028082">
    <property type="entry name" value="Peripla_BP_I"/>
</dbReference>
<keyword evidence="5" id="KW-0614">Plasmid</keyword>
<dbReference type="KEGG" id="gfu:KM031_19200"/>
<organism evidence="5 6">
    <name type="scientific">Gemmobacter fulvus</name>
    <dbReference type="NCBI Taxonomy" id="2840474"/>
    <lineage>
        <taxon>Bacteria</taxon>
        <taxon>Pseudomonadati</taxon>
        <taxon>Pseudomonadota</taxon>
        <taxon>Alphaproteobacteria</taxon>
        <taxon>Rhodobacterales</taxon>
        <taxon>Paracoccaceae</taxon>
        <taxon>Gemmobacter</taxon>
    </lineage>
</organism>
<keyword evidence="3" id="KW-0813">Transport</keyword>
<evidence type="ECO:0000256" key="1">
    <source>
        <dbReference type="ARBA" id="ARBA00010062"/>
    </source>
</evidence>
<feature type="domain" description="Leucine-binding protein" evidence="4">
    <location>
        <begin position="2"/>
        <end position="223"/>
    </location>
</feature>
<dbReference type="PANTHER" id="PTHR30483">
    <property type="entry name" value="LEUCINE-SPECIFIC-BINDING PROTEIN"/>
    <property type="match status" value="1"/>
</dbReference>
<name>A0A975PAJ8_9RHOB</name>
<dbReference type="PANTHER" id="PTHR30483:SF6">
    <property type="entry name" value="PERIPLASMIC BINDING PROTEIN OF ABC TRANSPORTER FOR NATURAL AMINO ACIDS"/>
    <property type="match status" value="1"/>
</dbReference>
<dbReference type="AlphaFoldDB" id="A0A975PAJ8"/>
<dbReference type="GO" id="GO:0006865">
    <property type="term" value="P:amino acid transport"/>
    <property type="evidence" value="ECO:0007669"/>
    <property type="project" value="UniProtKB-KW"/>
</dbReference>
<gene>
    <name evidence="5" type="ORF">KM031_19200</name>
</gene>
<geneLocation type="plasmid" evidence="5 6">
    <name>p2</name>
</geneLocation>
<evidence type="ECO:0000256" key="2">
    <source>
        <dbReference type="ARBA" id="ARBA00022729"/>
    </source>
</evidence>
<evidence type="ECO:0000259" key="4">
    <source>
        <dbReference type="Pfam" id="PF13458"/>
    </source>
</evidence>
<evidence type="ECO:0000313" key="6">
    <source>
        <dbReference type="Proteomes" id="UP000679352"/>
    </source>
</evidence>
<dbReference type="InterPro" id="IPR028081">
    <property type="entry name" value="Leu-bd"/>
</dbReference>
<evidence type="ECO:0000256" key="3">
    <source>
        <dbReference type="ARBA" id="ARBA00022970"/>
    </source>
</evidence>
<dbReference type="Gene3D" id="3.40.50.2300">
    <property type="match status" value="2"/>
</dbReference>
<dbReference type="InterPro" id="IPR051010">
    <property type="entry name" value="BCAA_transport"/>
</dbReference>
<keyword evidence="2" id="KW-0732">Signal</keyword>
<reference evidence="5" key="1">
    <citation type="submission" date="2021-06" db="EMBL/GenBank/DDBJ databases">
        <authorList>
            <person name="Lee C.-S."/>
            <person name="Jin L."/>
        </authorList>
    </citation>
    <scope>NUCLEOTIDE SEQUENCE</scope>
    <source>
        <strain evidence="5">Con5</strain>
        <plasmid evidence="5">p2</plasmid>
    </source>
</reference>
<accession>A0A975PAJ8</accession>
<sequence length="274" mass="29297">MIEKDTQSDPNRAGDMASDLIFQDEVDLVLGGSTPATTNPVADLCEWNGVPCISAAAPWQPWYFGRGGITGETSFTFTNHFFWGAEDLMAMYIGLWNGLETNRVGGALWPNDPDGIAFSDGSLGFPPAQQAAGFIVVDPGRYINLKDAFSIEINAFMAAGVEIVTGVMLPPDLATFMAQAKQMGFAPTFVTVAKAALTPKGIASFPDALGENLSGEVYWEPQYPFRSSLTGETTTALAGAQWRADGAGGFRLVYTFNATAPEIATDGTLRPEVW</sequence>
<dbReference type="Proteomes" id="UP000679352">
    <property type="component" value="Plasmid p2"/>
</dbReference>
<evidence type="ECO:0000313" key="5">
    <source>
        <dbReference type="EMBL" id="QWK92784.1"/>
    </source>
</evidence>
<dbReference type="Pfam" id="PF13458">
    <property type="entry name" value="Peripla_BP_6"/>
    <property type="match status" value="1"/>
</dbReference>
<dbReference type="EMBL" id="CP076363">
    <property type="protein sequence ID" value="QWK92784.1"/>
    <property type="molecule type" value="Genomic_DNA"/>
</dbReference>
<proteinExistence type="inferred from homology"/>
<keyword evidence="3" id="KW-0029">Amino-acid transport</keyword>
<comment type="similarity">
    <text evidence="1">Belongs to the leucine-binding protein family.</text>
</comment>
<protein>
    <submittedName>
        <fullName evidence="5">ABC transporter substrate-binding protein</fullName>
    </submittedName>
</protein>